<dbReference type="PANTHER" id="PTHR43065">
    <property type="entry name" value="SENSOR HISTIDINE KINASE"/>
    <property type="match status" value="1"/>
</dbReference>
<evidence type="ECO:0000256" key="1">
    <source>
        <dbReference type="ARBA" id="ARBA00022543"/>
    </source>
</evidence>
<dbReference type="Pfam" id="PF08446">
    <property type="entry name" value="PAS_2"/>
    <property type="match status" value="1"/>
</dbReference>
<dbReference type="InterPro" id="IPR035965">
    <property type="entry name" value="PAS-like_dom_sf"/>
</dbReference>
<dbReference type="PANTHER" id="PTHR43065:SF42">
    <property type="entry name" value="TWO-COMPONENT SENSOR PPRA"/>
    <property type="match status" value="1"/>
</dbReference>
<evidence type="ECO:0000256" key="3">
    <source>
        <dbReference type="ARBA" id="ARBA00022991"/>
    </source>
</evidence>
<dbReference type="Pfam" id="PF00360">
    <property type="entry name" value="PHY"/>
    <property type="match status" value="1"/>
</dbReference>
<evidence type="ECO:0000256" key="2">
    <source>
        <dbReference type="ARBA" id="ARBA00022606"/>
    </source>
</evidence>
<comment type="caution">
    <text evidence="7">The sequence shown here is derived from an EMBL/GenBank/DDBJ whole genome shotgun (WGS) entry which is preliminary data.</text>
</comment>
<feature type="domain" description="Phytochrome chromophore attachment site" evidence="5">
    <location>
        <begin position="152"/>
        <end position="310"/>
    </location>
</feature>
<dbReference type="InterPro" id="IPR003018">
    <property type="entry name" value="GAF"/>
</dbReference>
<keyword evidence="1" id="KW-0600">Photoreceptor protein</keyword>
<keyword evidence="2" id="KW-0716">Sensory transduction</keyword>
<organism evidence="7 8">
    <name type="scientific">Rubrivivax albus</name>
    <dbReference type="NCBI Taxonomy" id="2499835"/>
    <lineage>
        <taxon>Bacteria</taxon>
        <taxon>Pseudomonadati</taxon>
        <taxon>Pseudomonadota</taxon>
        <taxon>Betaproteobacteria</taxon>
        <taxon>Burkholderiales</taxon>
        <taxon>Sphaerotilaceae</taxon>
        <taxon>Rubrivivax</taxon>
    </lineage>
</organism>
<dbReference type="GO" id="GO:0006355">
    <property type="term" value="P:regulation of DNA-templated transcription"/>
    <property type="evidence" value="ECO:0007669"/>
    <property type="project" value="InterPro"/>
</dbReference>
<dbReference type="GO" id="GO:0009584">
    <property type="term" value="P:detection of visible light"/>
    <property type="evidence" value="ECO:0007669"/>
    <property type="project" value="InterPro"/>
</dbReference>
<dbReference type="InterPro" id="IPR013515">
    <property type="entry name" value="Phytochrome_cen-reg"/>
</dbReference>
<dbReference type="PROSITE" id="PS50046">
    <property type="entry name" value="PHYTOCHROME_2"/>
    <property type="match status" value="1"/>
</dbReference>
<proteinExistence type="predicted"/>
<dbReference type="OrthoDB" id="9808408at2"/>
<gene>
    <name evidence="7" type="ORF">ENE75_13235</name>
</gene>
<dbReference type="Gene3D" id="3.30.450.20">
    <property type="entry name" value="PAS domain"/>
    <property type="match status" value="2"/>
</dbReference>
<evidence type="ECO:0000256" key="4">
    <source>
        <dbReference type="ARBA" id="ARBA00023170"/>
    </source>
</evidence>
<dbReference type="SUPFAM" id="SSF55781">
    <property type="entry name" value="GAF domain-like"/>
    <property type="match status" value="2"/>
</dbReference>
<dbReference type="InterPro" id="IPR016132">
    <property type="entry name" value="Phyto_chromo_attachment"/>
</dbReference>
<accession>A0A3S2X0D7</accession>
<dbReference type="InterPro" id="IPR000014">
    <property type="entry name" value="PAS"/>
</dbReference>
<evidence type="ECO:0000259" key="5">
    <source>
        <dbReference type="PROSITE" id="PS50046"/>
    </source>
</evidence>
<dbReference type="Proteomes" id="UP000288178">
    <property type="component" value="Unassembled WGS sequence"/>
</dbReference>
<dbReference type="Pfam" id="PF01590">
    <property type="entry name" value="GAF"/>
    <property type="match status" value="1"/>
</dbReference>
<dbReference type="SUPFAM" id="SSF55785">
    <property type="entry name" value="PYP-like sensor domain (PAS domain)"/>
    <property type="match status" value="2"/>
</dbReference>
<sequence>MTPDSPAFGQADLTNCEQELIHLAGSVQPHGLLLVLSPDDLRVTAASDNAAALLGLHPEHLFGRALPTWAPQLAEAVVQARADLEAGEPVPLQGATDARQHWEGALHAVDDGRLVLELEPVPARGALTVEHDRDALMQMVGGAVERLGQAASLGVLADATVRAVRDLIGHDRVMVYKFDADGHGEIIAEARDPRLESLLGHHYPASDIPQRARALYMRNRVRVLVDVHYTPSLLRDAAGRLVGDALDLSMSYLRSMSPLHLQYLQNMGVTATLVVSLVRDGQLWGLIAAHHYAPRNVRHALRAACDLIGEVVSTRIAAIENYAHAQVAVLVRRLEQRLVEATSTEGDWRLALFRHPRHLLQPLEATGGALFAEGEVLTAGEVPSTPELRALQAWVDTQAQDRVFAHAAVGKANPALASLTPMASGVLAVRLSATASEWLMWFRKEQLHTVTWAGDPNKPMVGDDPMHLSPRRSFAAWSELVRGTAVPWTPADLALGRAFGQALVDIIVQVHAVRLLVAEHQLAGIRNAVRNAGEPVLITRADGGLIFANAALLALVGRAETELPPGGGVDSLFDPPAPMREVLALLGRGQPHWRGELALARSDGGALPVAVRAEGVPGRHGQPLGLVFTLVDLRDTKRAAEARRHLEASLQNAMSAAANLHAMQADPATGLAGMARSTDPLLTSILTHASLAAMDFADHSTAGPVAPMLEQLERSTQRATLLYGRIRGFTTPRDDDDV</sequence>
<dbReference type="EMBL" id="SACT01000004">
    <property type="protein sequence ID" value="RVT50777.1"/>
    <property type="molecule type" value="Genomic_DNA"/>
</dbReference>
<dbReference type="InterPro" id="IPR001294">
    <property type="entry name" value="Phytochrome"/>
</dbReference>
<name>A0A3S2X0D7_9BURK</name>
<evidence type="ECO:0000313" key="8">
    <source>
        <dbReference type="Proteomes" id="UP000288178"/>
    </source>
</evidence>
<protein>
    <submittedName>
        <fullName evidence="7">GAF domain-containing protein</fullName>
    </submittedName>
</protein>
<dbReference type="GO" id="GO:0009881">
    <property type="term" value="F:photoreceptor activity"/>
    <property type="evidence" value="ECO:0007669"/>
    <property type="project" value="UniProtKB-KW"/>
</dbReference>
<dbReference type="PRINTS" id="PR01033">
    <property type="entry name" value="PHYTOCHROME"/>
</dbReference>
<dbReference type="Gene3D" id="3.30.450.40">
    <property type="match status" value="1"/>
</dbReference>
<dbReference type="InterPro" id="IPR029016">
    <property type="entry name" value="GAF-like_dom_sf"/>
</dbReference>
<keyword evidence="4" id="KW-0675">Receptor</keyword>
<dbReference type="RefSeq" id="WP_128198803.1">
    <property type="nucleotide sequence ID" value="NZ_SACT01000004.1"/>
</dbReference>
<dbReference type="SMART" id="SM00091">
    <property type="entry name" value="PAS"/>
    <property type="match status" value="2"/>
</dbReference>
<reference evidence="7 8" key="1">
    <citation type="submission" date="2019-01" db="EMBL/GenBank/DDBJ databases">
        <authorList>
            <person name="Chen W.-M."/>
        </authorList>
    </citation>
    <scope>NUCLEOTIDE SEQUENCE [LARGE SCALE GENOMIC DNA]</scope>
    <source>
        <strain evidence="7 8">ICH-3</strain>
    </source>
</reference>
<keyword evidence="3" id="KW-0157">Chromophore</keyword>
<evidence type="ECO:0000259" key="6">
    <source>
        <dbReference type="PROSITE" id="PS50112"/>
    </source>
</evidence>
<dbReference type="PROSITE" id="PS50112">
    <property type="entry name" value="PAS"/>
    <property type="match status" value="1"/>
</dbReference>
<evidence type="ECO:0000313" key="7">
    <source>
        <dbReference type="EMBL" id="RVT50777.1"/>
    </source>
</evidence>
<dbReference type="Gene3D" id="3.30.450.270">
    <property type="match status" value="1"/>
</dbReference>
<dbReference type="AlphaFoldDB" id="A0A3S2X0D7"/>
<keyword evidence="8" id="KW-1185">Reference proteome</keyword>
<dbReference type="CDD" id="cd00130">
    <property type="entry name" value="PAS"/>
    <property type="match status" value="1"/>
</dbReference>
<feature type="domain" description="PAS" evidence="6">
    <location>
        <begin position="521"/>
        <end position="563"/>
    </location>
</feature>
<dbReference type="SMART" id="SM00065">
    <property type="entry name" value="GAF"/>
    <property type="match status" value="1"/>
</dbReference>
<dbReference type="InterPro" id="IPR043150">
    <property type="entry name" value="Phytochrome_PHY_sf"/>
</dbReference>
<dbReference type="Pfam" id="PF13426">
    <property type="entry name" value="PAS_9"/>
    <property type="match status" value="1"/>
</dbReference>
<dbReference type="InterPro" id="IPR013654">
    <property type="entry name" value="PAS_2"/>
</dbReference>